<evidence type="ECO:0000256" key="16">
    <source>
        <dbReference type="SAM" id="Phobius"/>
    </source>
</evidence>
<evidence type="ECO:0000256" key="7">
    <source>
        <dbReference type="ARBA" id="ARBA00022692"/>
    </source>
</evidence>
<keyword evidence="9 16" id="KW-1133">Transmembrane helix</keyword>
<evidence type="ECO:0000256" key="1">
    <source>
        <dbReference type="ARBA" id="ARBA00022448"/>
    </source>
</evidence>
<evidence type="ECO:0000256" key="6">
    <source>
        <dbReference type="ARBA" id="ARBA00022643"/>
    </source>
</evidence>
<dbReference type="InterPro" id="IPR010204">
    <property type="entry name" value="NqrC"/>
</dbReference>
<keyword evidence="3" id="KW-0997">Cell inner membrane</keyword>
<keyword evidence="14 16" id="KW-0472">Membrane</keyword>
<keyword evidence="11" id="KW-0915">Sodium</keyword>
<evidence type="ECO:0000256" key="8">
    <source>
        <dbReference type="ARBA" id="ARBA00022967"/>
    </source>
</evidence>
<protein>
    <submittedName>
        <fullName evidence="18">Na+-transporting NADH:ubiquinone oxidoreductase subunit C</fullName>
    </submittedName>
</protein>
<dbReference type="PANTHER" id="PTHR37838:SF1">
    <property type="entry name" value="NA(+)-TRANSLOCATING NADH-QUINONE REDUCTASE SUBUNIT C"/>
    <property type="match status" value="1"/>
</dbReference>
<keyword evidence="7 16" id="KW-0812">Transmembrane</keyword>
<keyword evidence="19" id="KW-1185">Reference proteome</keyword>
<dbReference type="GO" id="GO:0010181">
    <property type="term" value="F:FMN binding"/>
    <property type="evidence" value="ECO:0007669"/>
    <property type="project" value="InterPro"/>
</dbReference>
<evidence type="ECO:0000259" key="17">
    <source>
        <dbReference type="SMART" id="SM00900"/>
    </source>
</evidence>
<evidence type="ECO:0000256" key="12">
    <source>
        <dbReference type="ARBA" id="ARBA00023065"/>
    </source>
</evidence>
<evidence type="ECO:0000256" key="4">
    <source>
        <dbReference type="ARBA" id="ARBA00022553"/>
    </source>
</evidence>
<keyword evidence="13 18" id="KW-0830">Ubiquinone</keyword>
<dbReference type="Pfam" id="PF04205">
    <property type="entry name" value="FMN_bind"/>
    <property type="match status" value="1"/>
</dbReference>
<dbReference type="GO" id="GO:0016020">
    <property type="term" value="C:membrane"/>
    <property type="evidence" value="ECO:0007669"/>
    <property type="project" value="InterPro"/>
</dbReference>
<dbReference type="OrthoDB" id="9786835at2"/>
<keyword evidence="15" id="KW-0739">Sodium transport</keyword>
<dbReference type="EMBL" id="FMVJ01000009">
    <property type="protein sequence ID" value="SCY97429.1"/>
    <property type="molecule type" value="Genomic_DNA"/>
</dbReference>
<dbReference type="STRING" id="549386.SAMN02927923_03153"/>
<evidence type="ECO:0000256" key="11">
    <source>
        <dbReference type="ARBA" id="ARBA00023053"/>
    </source>
</evidence>
<reference evidence="18 19" key="1">
    <citation type="submission" date="2016-10" db="EMBL/GenBank/DDBJ databases">
        <authorList>
            <person name="de Groot N.N."/>
        </authorList>
    </citation>
    <scope>NUCLEOTIDE SEQUENCE [LARGE SCALE GENOMIC DNA]</scope>
    <source>
        <strain evidence="18 19">CGMCC 1.7666</strain>
    </source>
</reference>
<keyword evidence="12" id="KW-0406">Ion transport</keyword>
<evidence type="ECO:0000313" key="19">
    <source>
        <dbReference type="Proteomes" id="UP000199569"/>
    </source>
</evidence>
<evidence type="ECO:0000256" key="3">
    <source>
        <dbReference type="ARBA" id="ARBA00022519"/>
    </source>
</evidence>
<gene>
    <name evidence="18" type="ORF">SAMN02927923_03153</name>
</gene>
<organism evidence="18 19">
    <name type="scientific">Microvirga guangxiensis</name>
    <dbReference type="NCBI Taxonomy" id="549386"/>
    <lineage>
        <taxon>Bacteria</taxon>
        <taxon>Pseudomonadati</taxon>
        <taxon>Pseudomonadota</taxon>
        <taxon>Alphaproteobacteria</taxon>
        <taxon>Hyphomicrobiales</taxon>
        <taxon>Methylobacteriaceae</taxon>
        <taxon>Microvirga</taxon>
    </lineage>
</organism>
<dbReference type="AlphaFoldDB" id="A0A1G5KBT5"/>
<keyword evidence="5" id="KW-0285">Flavoprotein</keyword>
<evidence type="ECO:0000313" key="18">
    <source>
        <dbReference type="EMBL" id="SCY97429.1"/>
    </source>
</evidence>
<keyword evidence="1" id="KW-0813">Transport</keyword>
<keyword evidence="8" id="KW-1278">Translocase</keyword>
<evidence type="ECO:0000256" key="9">
    <source>
        <dbReference type="ARBA" id="ARBA00022989"/>
    </source>
</evidence>
<feature type="domain" description="FMN-binding" evidence="17">
    <location>
        <begin position="157"/>
        <end position="253"/>
    </location>
</feature>
<dbReference type="SMART" id="SM00900">
    <property type="entry name" value="FMN_bind"/>
    <property type="match status" value="1"/>
</dbReference>
<evidence type="ECO:0000256" key="15">
    <source>
        <dbReference type="ARBA" id="ARBA00023201"/>
    </source>
</evidence>
<dbReference type="PANTHER" id="PTHR37838">
    <property type="entry name" value="NA(+)-TRANSLOCATING NADH-QUINONE REDUCTASE SUBUNIT C"/>
    <property type="match status" value="1"/>
</dbReference>
<dbReference type="GO" id="GO:0006814">
    <property type="term" value="P:sodium ion transport"/>
    <property type="evidence" value="ECO:0007669"/>
    <property type="project" value="UniProtKB-KW"/>
</dbReference>
<evidence type="ECO:0000256" key="10">
    <source>
        <dbReference type="ARBA" id="ARBA00023027"/>
    </source>
</evidence>
<evidence type="ECO:0000256" key="5">
    <source>
        <dbReference type="ARBA" id="ARBA00022630"/>
    </source>
</evidence>
<keyword evidence="4" id="KW-0597">Phosphoprotein</keyword>
<name>A0A1G5KBT5_9HYPH</name>
<dbReference type="RefSeq" id="WP_091136587.1">
    <property type="nucleotide sequence ID" value="NZ_FMVJ01000009.1"/>
</dbReference>
<keyword evidence="2" id="KW-1003">Cell membrane</keyword>
<sequence>MADLNPIRLWRQLLSQPNESRAKTLAVAFLVSTLCAVMVTAATVVLRPIQVQNRAMEQQTRLEGLLSEIPGLKDLLGSSEEMTLSTVVVDLRRARAAKDVTPETLESALADSRNWTPLTPQEDIANLGSRADLKQIYLLRGPGNEVGLVVLPVSGTGYGGPIEAMIAIGADMSRVAGLAVLSHNETPGLGGRISEPAWRQQFTDKSIRDSTGGVRLAVARGRATTEFEVDAITGATRTNNAITRMLQFWLGPNGYGPLLDAIGRGDF</sequence>
<keyword evidence="10" id="KW-0520">NAD</keyword>
<evidence type="ECO:0000256" key="2">
    <source>
        <dbReference type="ARBA" id="ARBA00022475"/>
    </source>
</evidence>
<dbReference type="InterPro" id="IPR007329">
    <property type="entry name" value="FMN-bd"/>
</dbReference>
<keyword evidence="6" id="KW-0288">FMN</keyword>
<dbReference type="GO" id="GO:0016655">
    <property type="term" value="F:oxidoreductase activity, acting on NAD(P)H, quinone or similar compound as acceptor"/>
    <property type="evidence" value="ECO:0007669"/>
    <property type="project" value="InterPro"/>
</dbReference>
<accession>A0A1G5KBT5</accession>
<dbReference type="Proteomes" id="UP000199569">
    <property type="component" value="Unassembled WGS sequence"/>
</dbReference>
<feature type="transmembrane region" description="Helical" evidence="16">
    <location>
        <begin position="25"/>
        <end position="46"/>
    </location>
</feature>
<evidence type="ECO:0000256" key="14">
    <source>
        <dbReference type="ARBA" id="ARBA00023136"/>
    </source>
</evidence>
<evidence type="ECO:0000256" key="13">
    <source>
        <dbReference type="ARBA" id="ARBA00023075"/>
    </source>
</evidence>
<proteinExistence type="predicted"/>